<proteinExistence type="predicted"/>
<sequence>MGFRWNALGSADRDDIDKAKKERCQNVPDDHRISSSMEAGTFTTPSPVPTIPGADQAGPIGHWTPGVTASSLVSVADATWIMPHVKPVPYSQTLLL</sequence>
<dbReference type="Proteomes" id="UP000318538">
    <property type="component" value="Chromosome"/>
</dbReference>
<dbReference type="KEGG" id="rlc:K227x_32810"/>
<dbReference type="EMBL" id="CP036525">
    <property type="protein sequence ID" value="QDT04884.1"/>
    <property type="molecule type" value="Genomic_DNA"/>
</dbReference>
<dbReference type="AlphaFoldDB" id="A0A517NCL9"/>
<keyword evidence="3" id="KW-1185">Reference proteome</keyword>
<accession>A0A517NCL9</accession>
<evidence type="ECO:0000256" key="1">
    <source>
        <dbReference type="SAM" id="MobiDB-lite"/>
    </source>
</evidence>
<feature type="compositionally biased region" description="Polar residues" evidence="1">
    <location>
        <begin position="34"/>
        <end position="45"/>
    </location>
</feature>
<protein>
    <submittedName>
        <fullName evidence="2">Uncharacterized protein</fullName>
    </submittedName>
</protein>
<evidence type="ECO:0000313" key="2">
    <source>
        <dbReference type="EMBL" id="QDT04884.1"/>
    </source>
</evidence>
<organism evidence="2 3">
    <name type="scientific">Rubripirellula lacrimiformis</name>
    <dbReference type="NCBI Taxonomy" id="1930273"/>
    <lineage>
        <taxon>Bacteria</taxon>
        <taxon>Pseudomonadati</taxon>
        <taxon>Planctomycetota</taxon>
        <taxon>Planctomycetia</taxon>
        <taxon>Pirellulales</taxon>
        <taxon>Pirellulaceae</taxon>
        <taxon>Rubripirellula</taxon>
    </lineage>
</organism>
<reference evidence="2 3" key="1">
    <citation type="submission" date="2019-02" db="EMBL/GenBank/DDBJ databases">
        <title>Deep-cultivation of Planctomycetes and their phenomic and genomic characterization uncovers novel biology.</title>
        <authorList>
            <person name="Wiegand S."/>
            <person name="Jogler M."/>
            <person name="Boedeker C."/>
            <person name="Pinto D."/>
            <person name="Vollmers J."/>
            <person name="Rivas-Marin E."/>
            <person name="Kohn T."/>
            <person name="Peeters S.H."/>
            <person name="Heuer A."/>
            <person name="Rast P."/>
            <person name="Oberbeckmann S."/>
            <person name="Bunk B."/>
            <person name="Jeske O."/>
            <person name="Meyerdierks A."/>
            <person name="Storesund J.E."/>
            <person name="Kallscheuer N."/>
            <person name="Luecker S."/>
            <person name="Lage O.M."/>
            <person name="Pohl T."/>
            <person name="Merkel B.J."/>
            <person name="Hornburger P."/>
            <person name="Mueller R.-W."/>
            <person name="Bruemmer F."/>
            <person name="Labrenz M."/>
            <person name="Spormann A.M."/>
            <person name="Op den Camp H."/>
            <person name="Overmann J."/>
            <person name="Amann R."/>
            <person name="Jetten M.S.M."/>
            <person name="Mascher T."/>
            <person name="Medema M.H."/>
            <person name="Devos D.P."/>
            <person name="Kaster A.-K."/>
            <person name="Ovreas L."/>
            <person name="Rohde M."/>
            <person name="Galperin M.Y."/>
            <person name="Jogler C."/>
        </authorList>
    </citation>
    <scope>NUCLEOTIDE SEQUENCE [LARGE SCALE GENOMIC DNA]</scope>
    <source>
        <strain evidence="2 3">K22_7</strain>
    </source>
</reference>
<name>A0A517NCL9_9BACT</name>
<evidence type="ECO:0000313" key="3">
    <source>
        <dbReference type="Proteomes" id="UP000318538"/>
    </source>
</evidence>
<feature type="region of interest" description="Disordered" evidence="1">
    <location>
        <begin position="26"/>
        <end position="62"/>
    </location>
</feature>
<gene>
    <name evidence="2" type="ORF">K227x_32810</name>
</gene>